<comment type="caution">
    <text evidence="3">The sequence shown here is derived from an EMBL/GenBank/DDBJ whole genome shotgun (WGS) entry which is preliminary data.</text>
</comment>
<accession>A0A921ZWG1</accession>
<feature type="signal peptide" evidence="2">
    <location>
        <begin position="1"/>
        <end position="19"/>
    </location>
</feature>
<evidence type="ECO:0000256" key="2">
    <source>
        <dbReference type="SAM" id="SignalP"/>
    </source>
</evidence>
<sequence>MFISIYILFCVFLSVPIAPDGVPNLFSPTHGPRAPIRPPGAPPQLAQQMVHSPQAQMMQNHAGQMPSPQMVPGPPQLRPGTPQMGPGTPQLGPGTPQIGPGTPQLGPGTPQMGPGTPQMGTNVPQMASPRMASASTQMSPGAPQMPSISQGMSIPSPQQMAMVQQRTMAPKLEPPDTMDARAMWLPKRMNHCKLFMFNLHVFFYDHFVMLMC</sequence>
<keyword evidence="4" id="KW-1185">Reference proteome</keyword>
<feature type="region of interest" description="Disordered" evidence="1">
    <location>
        <begin position="62"/>
        <end position="151"/>
    </location>
</feature>
<evidence type="ECO:0000313" key="3">
    <source>
        <dbReference type="EMBL" id="KAG6464740.1"/>
    </source>
</evidence>
<keyword evidence="2" id="KW-0732">Signal</keyword>
<protein>
    <submittedName>
        <fullName evidence="3">Uncharacterized protein</fullName>
    </submittedName>
</protein>
<dbReference type="AlphaFoldDB" id="A0A921ZWG1"/>
<evidence type="ECO:0000313" key="4">
    <source>
        <dbReference type="Proteomes" id="UP000791440"/>
    </source>
</evidence>
<reference evidence="3" key="1">
    <citation type="journal article" date="2016" name="Insect Biochem. Mol. Biol.">
        <title>Multifaceted biological insights from a draft genome sequence of the tobacco hornworm moth, Manduca sexta.</title>
        <authorList>
            <person name="Kanost M.R."/>
            <person name="Arrese E.L."/>
            <person name="Cao X."/>
            <person name="Chen Y.R."/>
            <person name="Chellapilla S."/>
            <person name="Goldsmith M.R."/>
            <person name="Grosse-Wilde E."/>
            <person name="Heckel D.G."/>
            <person name="Herndon N."/>
            <person name="Jiang H."/>
            <person name="Papanicolaou A."/>
            <person name="Qu J."/>
            <person name="Soulages J.L."/>
            <person name="Vogel H."/>
            <person name="Walters J."/>
            <person name="Waterhouse R.M."/>
            <person name="Ahn S.J."/>
            <person name="Almeida F.C."/>
            <person name="An C."/>
            <person name="Aqrawi P."/>
            <person name="Bretschneider A."/>
            <person name="Bryant W.B."/>
            <person name="Bucks S."/>
            <person name="Chao H."/>
            <person name="Chevignon G."/>
            <person name="Christen J.M."/>
            <person name="Clarke D.F."/>
            <person name="Dittmer N.T."/>
            <person name="Ferguson L.C.F."/>
            <person name="Garavelou S."/>
            <person name="Gordon K.H.J."/>
            <person name="Gunaratna R.T."/>
            <person name="Han Y."/>
            <person name="Hauser F."/>
            <person name="He Y."/>
            <person name="Heidel-Fischer H."/>
            <person name="Hirsh A."/>
            <person name="Hu Y."/>
            <person name="Jiang H."/>
            <person name="Kalra D."/>
            <person name="Klinner C."/>
            <person name="Konig C."/>
            <person name="Kovar C."/>
            <person name="Kroll A.R."/>
            <person name="Kuwar S.S."/>
            <person name="Lee S.L."/>
            <person name="Lehman R."/>
            <person name="Li K."/>
            <person name="Li Z."/>
            <person name="Liang H."/>
            <person name="Lovelace S."/>
            <person name="Lu Z."/>
            <person name="Mansfield J.H."/>
            <person name="McCulloch K.J."/>
            <person name="Mathew T."/>
            <person name="Morton B."/>
            <person name="Muzny D.M."/>
            <person name="Neunemann D."/>
            <person name="Ongeri F."/>
            <person name="Pauchet Y."/>
            <person name="Pu L.L."/>
            <person name="Pyrousis I."/>
            <person name="Rao X.J."/>
            <person name="Redding A."/>
            <person name="Roesel C."/>
            <person name="Sanchez-Gracia A."/>
            <person name="Schaack S."/>
            <person name="Shukla A."/>
            <person name="Tetreau G."/>
            <person name="Wang Y."/>
            <person name="Xiong G.H."/>
            <person name="Traut W."/>
            <person name="Walsh T.K."/>
            <person name="Worley K.C."/>
            <person name="Wu D."/>
            <person name="Wu W."/>
            <person name="Wu Y.Q."/>
            <person name="Zhang X."/>
            <person name="Zou Z."/>
            <person name="Zucker H."/>
            <person name="Briscoe A.D."/>
            <person name="Burmester T."/>
            <person name="Clem R.J."/>
            <person name="Feyereisen R."/>
            <person name="Grimmelikhuijzen C.J.P."/>
            <person name="Hamodrakas S.J."/>
            <person name="Hansson B.S."/>
            <person name="Huguet E."/>
            <person name="Jermiin L.S."/>
            <person name="Lan Q."/>
            <person name="Lehman H.K."/>
            <person name="Lorenzen M."/>
            <person name="Merzendorfer H."/>
            <person name="Michalopoulos I."/>
            <person name="Morton D.B."/>
            <person name="Muthukrishnan S."/>
            <person name="Oakeshott J.G."/>
            <person name="Palmer W."/>
            <person name="Park Y."/>
            <person name="Passarelli A.L."/>
            <person name="Rozas J."/>
            <person name="Schwartz L.M."/>
            <person name="Smith W."/>
            <person name="Southgate A."/>
            <person name="Vilcinskas A."/>
            <person name="Vogt R."/>
            <person name="Wang P."/>
            <person name="Werren J."/>
            <person name="Yu X.Q."/>
            <person name="Zhou J.J."/>
            <person name="Brown S.J."/>
            <person name="Scherer S.E."/>
            <person name="Richards S."/>
            <person name="Blissard G.W."/>
        </authorList>
    </citation>
    <scope>NUCLEOTIDE SEQUENCE</scope>
</reference>
<feature type="chain" id="PRO_5037218633" evidence="2">
    <location>
        <begin position="20"/>
        <end position="212"/>
    </location>
</feature>
<gene>
    <name evidence="3" type="ORF">O3G_MSEX014698</name>
</gene>
<name>A0A921ZWG1_MANSE</name>
<dbReference type="EMBL" id="JH669239">
    <property type="protein sequence ID" value="KAG6464740.1"/>
    <property type="molecule type" value="Genomic_DNA"/>
</dbReference>
<dbReference type="Proteomes" id="UP000791440">
    <property type="component" value="Unassembled WGS sequence"/>
</dbReference>
<proteinExistence type="predicted"/>
<feature type="compositionally biased region" description="Low complexity" evidence="1">
    <location>
        <begin position="79"/>
        <end position="121"/>
    </location>
</feature>
<reference evidence="3" key="2">
    <citation type="submission" date="2020-12" db="EMBL/GenBank/DDBJ databases">
        <authorList>
            <person name="Kanost M."/>
        </authorList>
    </citation>
    <scope>NUCLEOTIDE SEQUENCE</scope>
</reference>
<organism evidence="3 4">
    <name type="scientific">Manduca sexta</name>
    <name type="common">Tobacco hawkmoth</name>
    <name type="synonym">Tobacco hornworm</name>
    <dbReference type="NCBI Taxonomy" id="7130"/>
    <lineage>
        <taxon>Eukaryota</taxon>
        <taxon>Metazoa</taxon>
        <taxon>Ecdysozoa</taxon>
        <taxon>Arthropoda</taxon>
        <taxon>Hexapoda</taxon>
        <taxon>Insecta</taxon>
        <taxon>Pterygota</taxon>
        <taxon>Neoptera</taxon>
        <taxon>Endopterygota</taxon>
        <taxon>Lepidoptera</taxon>
        <taxon>Glossata</taxon>
        <taxon>Ditrysia</taxon>
        <taxon>Bombycoidea</taxon>
        <taxon>Sphingidae</taxon>
        <taxon>Sphinginae</taxon>
        <taxon>Sphingini</taxon>
        <taxon>Manduca</taxon>
    </lineage>
</organism>
<evidence type="ECO:0000256" key="1">
    <source>
        <dbReference type="SAM" id="MobiDB-lite"/>
    </source>
</evidence>